<evidence type="ECO:0008006" key="3">
    <source>
        <dbReference type="Google" id="ProtNLM"/>
    </source>
</evidence>
<dbReference type="Proteomes" id="UP001157353">
    <property type="component" value="Unassembled WGS sequence"/>
</dbReference>
<keyword evidence="2" id="KW-1185">Reference proteome</keyword>
<dbReference type="Pfam" id="PF05258">
    <property type="entry name" value="DciA"/>
    <property type="match status" value="1"/>
</dbReference>
<reference evidence="2" key="1">
    <citation type="journal article" date="2019" name="Int. J. Syst. Evol. Microbiol.">
        <title>The Global Catalogue of Microorganisms (GCM) 10K type strain sequencing project: providing services to taxonomists for standard genome sequencing and annotation.</title>
        <authorList>
            <consortium name="The Broad Institute Genomics Platform"/>
            <consortium name="The Broad Institute Genome Sequencing Center for Infectious Disease"/>
            <person name="Wu L."/>
            <person name="Ma J."/>
        </authorList>
    </citation>
    <scope>NUCLEOTIDE SEQUENCE [LARGE SCALE GENOMIC DNA]</scope>
    <source>
        <strain evidence="2">NBRC 103166</strain>
    </source>
</reference>
<evidence type="ECO:0000313" key="2">
    <source>
        <dbReference type="Proteomes" id="UP001157353"/>
    </source>
</evidence>
<protein>
    <recommendedName>
        <fullName evidence="3">DUF721 domain-containing protein</fullName>
    </recommendedName>
</protein>
<gene>
    <name evidence="1" type="ORF">GCM10007916_09070</name>
</gene>
<evidence type="ECO:0000313" key="1">
    <source>
        <dbReference type="EMBL" id="GLS89840.1"/>
    </source>
</evidence>
<organism evidence="1 2">
    <name type="scientific">Psychromonas marina</name>
    <dbReference type="NCBI Taxonomy" id="88364"/>
    <lineage>
        <taxon>Bacteria</taxon>
        <taxon>Pseudomonadati</taxon>
        <taxon>Pseudomonadota</taxon>
        <taxon>Gammaproteobacteria</taxon>
        <taxon>Alteromonadales</taxon>
        <taxon>Psychromonadaceae</taxon>
        <taxon>Psychromonas</taxon>
    </lineage>
</organism>
<name>A0ABQ6DXY0_9GAMM</name>
<proteinExistence type="predicted"/>
<dbReference type="EMBL" id="BSPQ01000002">
    <property type="protein sequence ID" value="GLS89840.1"/>
    <property type="molecule type" value="Genomic_DNA"/>
</dbReference>
<accession>A0ABQ6DXY0</accession>
<dbReference type="InterPro" id="IPR007922">
    <property type="entry name" value="DciA-like"/>
</dbReference>
<sequence>MAQLLKKSELQYNQPLFTKLDSLLQSFLKQHNIDGCRLGNLQNGSLLIEIPNATWMVRLQFMRNDLLSLLRQASPGLLKINIKVNPRLSITKNIPKKNKNRVKKRASKMPSDVADSFLAMADDAEPALKKALQSLAQFSKK</sequence>
<comment type="caution">
    <text evidence="1">The sequence shown here is derived from an EMBL/GenBank/DDBJ whole genome shotgun (WGS) entry which is preliminary data.</text>
</comment>